<feature type="region of interest" description="Disordered" evidence="1">
    <location>
        <begin position="161"/>
        <end position="192"/>
    </location>
</feature>
<feature type="compositionally biased region" description="Low complexity" evidence="1">
    <location>
        <begin position="182"/>
        <end position="192"/>
    </location>
</feature>
<dbReference type="eggNOG" id="ENOG5030UJS">
    <property type="taxonomic scope" value="Bacteria"/>
</dbReference>
<dbReference type="AlphaFoldDB" id="F2R8A0"/>
<proteinExistence type="predicted"/>
<evidence type="ECO:0000256" key="1">
    <source>
        <dbReference type="SAM" id="MobiDB-lite"/>
    </source>
</evidence>
<dbReference type="PATRIC" id="fig|953739.5.peg.848"/>
<dbReference type="GeneID" id="51868029"/>
<evidence type="ECO:0000313" key="2">
    <source>
        <dbReference type="EMBL" id="CCA58909.1"/>
    </source>
</evidence>
<dbReference type="RefSeq" id="WP_015036804.1">
    <property type="nucleotide sequence ID" value="NC_018750.1"/>
</dbReference>
<evidence type="ECO:0000313" key="3">
    <source>
        <dbReference type="Proteomes" id="UP000006854"/>
    </source>
</evidence>
<dbReference type="Proteomes" id="UP000006854">
    <property type="component" value="Chromosome"/>
</dbReference>
<dbReference type="STRING" id="953739.SVEN_5623"/>
<dbReference type="KEGG" id="sve:SVEN_5623"/>
<dbReference type="HOGENOM" id="CLU_121961_0_0_11"/>
<keyword evidence="3" id="KW-1185">Reference proteome</keyword>
<name>F2R8A0_STRVP</name>
<sequence length="192" mass="21150">MGSPAFIARPDPDGGYTGVHLQYDSSPPNMVPLLLAAYRFRFGRDLEALSRYLVDDVVFAWEEIGTDLLDGSPPGLLQRLTGGEQWPSREMTGVVNLDGTPAERDVITQHSSEGHHWGYVLHPAGIEVISRQMDAHGPVISWDTDPRTHFSEAMALWMPGTPPPMSLPRDLPKLTPVPPAAPARTTTRPPRR</sequence>
<gene>
    <name evidence="2" type="ordered locus">SVEN_5623</name>
</gene>
<dbReference type="EMBL" id="FR845719">
    <property type="protein sequence ID" value="CCA58909.1"/>
    <property type="molecule type" value="Genomic_DNA"/>
</dbReference>
<accession>F2R8A0</accession>
<dbReference type="OrthoDB" id="4197329at2"/>
<protein>
    <submittedName>
        <fullName evidence="2">Uncharacterized protein</fullName>
    </submittedName>
</protein>
<organism evidence="2 3">
    <name type="scientific">Streptomyces venezuelae (strain ATCC 10712 / CBS 650.69 / DSM 40230 / JCM 4526 / NBRC 13096 / PD 04745)</name>
    <dbReference type="NCBI Taxonomy" id="953739"/>
    <lineage>
        <taxon>Bacteria</taxon>
        <taxon>Bacillati</taxon>
        <taxon>Actinomycetota</taxon>
        <taxon>Actinomycetes</taxon>
        <taxon>Kitasatosporales</taxon>
        <taxon>Streptomycetaceae</taxon>
        <taxon>Streptomyces</taxon>
    </lineage>
</organism>
<reference evidence="2 3" key="1">
    <citation type="journal article" date="2011" name="BMC Genomics">
        <title>Genome-wide analysis of the role of GlnR in Streptomyces venezuelae provides new insights into global nitrogen regulation in actinomycetes.</title>
        <authorList>
            <person name="Pullan S.T."/>
            <person name="Bibb M.J."/>
            <person name="Merrick M."/>
        </authorList>
    </citation>
    <scope>NUCLEOTIDE SEQUENCE [LARGE SCALE GENOMIC DNA]</scope>
    <source>
        <strain evidence="2">ATCC 10712</strain>
    </source>
</reference>